<accession>A0A8J2SFY6</accession>
<protein>
    <submittedName>
        <fullName evidence="1">Uncharacterized protein</fullName>
    </submittedName>
</protein>
<dbReference type="Proteomes" id="UP000789595">
    <property type="component" value="Unassembled WGS sequence"/>
</dbReference>
<dbReference type="AlphaFoldDB" id="A0A8J2SFY6"/>
<name>A0A8J2SFY6_9STRA</name>
<dbReference type="EMBL" id="CAKKNE010000001">
    <property type="protein sequence ID" value="CAH0366931.1"/>
    <property type="molecule type" value="Genomic_DNA"/>
</dbReference>
<proteinExistence type="predicted"/>
<dbReference type="Gene3D" id="3.40.50.11340">
    <property type="match status" value="1"/>
</dbReference>
<dbReference type="OrthoDB" id="2012888at2759"/>
<sequence length="489" mass="54668">MRLSAVTLCIVGVAARGRRRRIPYEKKVHVQPPPLPHDDGTPWGCGPMPSNSTSYYLRDLLQNWIAKQQFQRRHTVYQGGGRSVVVMAKRHGLGNRLNNVIGGFMLALATGRALVINWPPSACRNKRNCDPTSIDDLFDPPVGVKWGRMQGWNKDLDAMCANGPFVISQNGHDAVQQVLDMDLGNYHEQPKMVCAVCDRSWSYGVSCNPLLRCAMPTPWYVYGLLQRWLLRPKRAVVNRVRQTLANHTCAVGVHLRKADNSKTKWATEELLRETYASALKRRPEFKNGDLRYGIYVAADGESTQTKKRIEAFARSVGAPLLERAARFKASRDSVRAMQDALAENYVLSSCVEILPRGSGASTFHDLAVARAAFEQGWEQTRVDAFVHKSEPSDHALVPARCPPRTGETADAVTRCPCLSNETSYRDRVAPWPGPDLVWAHPWRDPYENSTRSARMRLVKERIRARREARDAARMSSIAGAGVAGTHGTF</sequence>
<evidence type="ECO:0000313" key="2">
    <source>
        <dbReference type="Proteomes" id="UP000789595"/>
    </source>
</evidence>
<comment type="caution">
    <text evidence="1">The sequence shown here is derived from an EMBL/GenBank/DDBJ whole genome shotgun (WGS) entry which is preliminary data.</text>
</comment>
<gene>
    <name evidence="1" type="ORF">PECAL_1P34460</name>
</gene>
<organism evidence="1 2">
    <name type="scientific">Pelagomonas calceolata</name>
    <dbReference type="NCBI Taxonomy" id="35677"/>
    <lineage>
        <taxon>Eukaryota</taxon>
        <taxon>Sar</taxon>
        <taxon>Stramenopiles</taxon>
        <taxon>Ochrophyta</taxon>
        <taxon>Pelagophyceae</taxon>
        <taxon>Pelagomonadales</taxon>
        <taxon>Pelagomonadaceae</taxon>
        <taxon>Pelagomonas</taxon>
    </lineage>
</organism>
<evidence type="ECO:0000313" key="1">
    <source>
        <dbReference type="EMBL" id="CAH0366931.1"/>
    </source>
</evidence>
<reference evidence="1" key="1">
    <citation type="submission" date="2021-11" db="EMBL/GenBank/DDBJ databases">
        <authorList>
            <consortium name="Genoscope - CEA"/>
            <person name="William W."/>
        </authorList>
    </citation>
    <scope>NUCLEOTIDE SEQUENCE</scope>
</reference>
<keyword evidence="2" id="KW-1185">Reference proteome</keyword>